<gene>
    <name evidence="3" type="ORF">ID47_05150</name>
</gene>
<feature type="domain" description="AAA" evidence="1">
    <location>
        <begin position="19"/>
        <end position="134"/>
    </location>
</feature>
<feature type="domain" description="DUF4143" evidence="2">
    <location>
        <begin position="171"/>
        <end position="327"/>
    </location>
</feature>
<dbReference type="PANTHER" id="PTHR43566:SF2">
    <property type="entry name" value="DUF4143 DOMAIN-CONTAINING PROTEIN"/>
    <property type="match status" value="1"/>
</dbReference>
<keyword evidence="4" id="KW-1185">Reference proteome</keyword>
<reference evidence="3 4" key="1">
    <citation type="submission" date="2014-07" db="EMBL/GenBank/DDBJ databases">
        <title>Comparative genomic insights into amoeba endosymbionts belonging to the families of Holosporaceae and Candidatus Midichloriaceae within Rickettsiales.</title>
        <authorList>
            <person name="Wang Z."/>
            <person name="Wu M."/>
        </authorList>
    </citation>
    <scope>NUCLEOTIDE SEQUENCE [LARGE SCALE GENOMIC DNA]</scope>
    <source>
        <strain evidence="3">PRA3</strain>
    </source>
</reference>
<dbReference type="Pfam" id="PF13635">
    <property type="entry name" value="DUF4143"/>
    <property type="match status" value="1"/>
</dbReference>
<dbReference type="Pfam" id="PF13173">
    <property type="entry name" value="AAA_14"/>
    <property type="match status" value="1"/>
</dbReference>
<evidence type="ECO:0000259" key="1">
    <source>
        <dbReference type="Pfam" id="PF13173"/>
    </source>
</evidence>
<dbReference type="InterPro" id="IPR025420">
    <property type="entry name" value="DUF4143"/>
</dbReference>
<protein>
    <recommendedName>
        <fullName evidence="5">AAA+ ATPase domain-containing protein</fullName>
    </recommendedName>
</protein>
<proteinExistence type="predicted"/>
<evidence type="ECO:0000259" key="2">
    <source>
        <dbReference type="Pfam" id="PF13635"/>
    </source>
</evidence>
<dbReference type="EMBL" id="CP008941">
    <property type="protein sequence ID" value="AIK96259.1"/>
    <property type="molecule type" value="Genomic_DNA"/>
</dbReference>
<sequence length="377" mass="43600">MDRSFFNNQIDFQFKIHSVCGLLGPRQVGKTTLAKKYSQHYSKVHFFDLENPIDLARLENPMLTLTSLQSDLIIIDEIQRRPELFPILRVLVDEKPRKFLILGSASRDLLQQSSETLAGRIGYIELPPFSISETKEEKKLWLRGGFPRSYLASSDEQSYAWRQSYITTFLERDIPNLGFNIPPILMRKLWMMLAHYHGQILNASEIGKSLSISHHTVKKYLDILSGTFMIRLLTPWFENISKRQVKSPKIYLRDSGLLHALFGIHTEDQLQVYPKLGASWEGFALEEIIKEYHASSEECYFWATQAGAELDLMIIKDGKRIGFEFKHTDFPKVTPSMRIALETLKLDHLYVIFPYAHSSFPLADKITARGLNYVEEH</sequence>
<dbReference type="InterPro" id="IPR027417">
    <property type="entry name" value="P-loop_NTPase"/>
</dbReference>
<dbReference type="KEGG" id="paca:ID47_05150"/>
<dbReference type="eggNOG" id="COG1373">
    <property type="taxonomic scope" value="Bacteria"/>
</dbReference>
<name>A0A077AW26_9PROT</name>
<dbReference type="InterPro" id="IPR041682">
    <property type="entry name" value="AAA_14"/>
</dbReference>
<dbReference type="SUPFAM" id="SSF52540">
    <property type="entry name" value="P-loop containing nucleoside triphosphate hydrolases"/>
    <property type="match status" value="1"/>
</dbReference>
<evidence type="ECO:0008006" key="5">
    <source>
        <dbReference type="Google" id="ProtNLM"/>
    </source>
</evidence>
<accession>A0A077AW26</accession>
<organism evidence="3 4">
    <name type="scientific">Candidatus Odyssella acanthamoebae</name>
    <dbReference type="NCBI Taxonomy" id="91604"/>
    <lineage>
        <taxon>Bacteria</taxon>
        <taxon>Pseudomonadati</taxon>
        <taxon>Pseudomonadota</taxon>
        <taxon>Alphaproteobacteria</taxon>
        <taxon>Holosporales</taxon>
        <taxon>Candidatus Paracaedibacteraceae</taxon>
        <taxon>Candidatus Odyssella</taxon>
    </lineage>
</organism>
<dbReference type="Proteomes" id="UP000028926">
    <property type="component" value="Chromosome"/>
</dbReference>
<evidence type="ECO:0000313" key="4">
    <source>
        <dbReference type="Proteomes" id="UP000028926"/>
    </source>
</evidence>
<dbReference type="AlphaFoldDB" id="A0A077AW26"/>
<dbReference type="OrthoDB" id="9771844at2"/>
<evidence type="ECO:0000313" key="3">
    <source>
        <dbReference type="EMBL" id="AIK96259.1"/>
    </source>
</evidence>
<dbReference type="HOGENOM" id="CLU_041527_3_1_5"/>
<dbReference type="RefSeq" id="WP_038464496.1">
    <property type="nucleotide sequence ID" value="NZ_CP008941.1"/>
</dbReference>
<dbReference type="PANTHER" id="PTHR43566">
    <property type="entry name" value="CONSERVED PROTEIN"/>
    <property type="match status" value="1"/>
</dbReference>